<reference evidence="3 4" key="1">
    <citation type="submission" date="2024-05" db="EMBL/GenBank/DDBJ databases">
        <title>Genome sequencing and assembly of Indian major carp, Cirrhinus mrigala (Hamilton, 1822).</title>
        <authorList>
            <person name="Mohindra V."/>
            <person name="Chowdhury L.M."/>
            <person name="Lal K."/>
            <person name="Jena J.K."/>
        </authorList>
    </citation>
    <scope>NUCLEOTIDE SEQUENCE [LARGE SCALE GENOMIC DNA]</scope>
    <source>
        <strain evidence="3">CM1030</strain>
        <tissue evidence="3">Blood</tissue>
    </source>
</reference>
<organism evidence="3 4">
    <name type="scientific">Cirrhinus mrigala</name>
    <name type="common">Mrigala</name>
    <dbReference type="NCBI Taxonomy" id="683832"/>
    <lineage>
        <taxon>Eukaryota</taxon>
        <taxon>Metazoa</taxon>
        <taxon>Chordata</taxon>
        <taxon>Craniata</taxon>
        <taxon>Vertebrata</taxon>
        <taxon>Euteleostomi</taxon>
        <taxon>Actinopterygii</taxon>
        <taxon>Neopterygii</taxon>
        <taxon>Teleostei</taxon>
        <taxon>Ostariophysi</taxon>
        <taxon>Cypriniformes</taxon>
        <taxon>Cyprinidae</taxon>
        <taxon>Labeoninae</taxon>
        <taxon>Labeonini</taxon>
        <taxon>Cirrhinus</taxon>
    </lineage>
</organism>
<dbReference type="AlphaFoldDB" id="A0ABD0PW45"/>
<feature type="non-terminal residue" evidence="3">
    <location>
        <position position="1"/>
    </location>
</feature>
<feature type="domain" description="Mitogen-activated protein kinase kinase kinase N-terminal" evidence="2">
    <location>
        <begin position="1"/>
        <end position="54"/>
    </location>
</feature>
<sequence>LKDSSKDAPQQNTEVDEPWDEPSQEEETLYSTSPPRTPRQIKRMSNKHQRNSQG</sequence>
<dbReference type="InterPro" id="IPR045801">
    <property type="entry name" value="MEKK4_N"/>
</dbReference>
<name>A0ABD0PW45_CIRMR</name>
<feature type="region of interest" description="Disordered" evidence="1">
    <location>
        <begin position="1"/>
        <end position="54"/>
    </location>
</feature>
<feature type="compositionally biased region" description="Acidic residues" evidence="1">
    <location>
        <begin position="14"/>
        <end position="28"/>
    </location>
</feature>
<evidence type="ECO:0000256" key="1">
    <source>
        <dbReference type="SAM" id="MobiDB-lite"/>
    </source>
</evidence>
<dbReference type="Proteomes" id="UP001529510">
    <property type="component" value="Unassembled WGS sequence"/>
</dbReference>
<feature type="non-terminal residue" evidence="3">
    <location>
        <position position="54"/>
    </location>
</feature>
<gene>
    <name evidence="3" type="ORF">M9458_027154</name>
</gene>
<evidence type="ECO:0000313" key="4">
    <source>
        <dbReference type="Proteomes" id="UP001529510"/>
    </source>
</evidence>
<keyword evidence="4" id="KW-1185">Reference proteome</keyword>
<evidence type="ECO:0000259" key="2">
    <source>
        <dbReference type="Pfam" id="PF19431"/>
    </source>
</evidence>
<dbReference type="Pfam" id="PF19431">
    <property type="entry name" value="MEKK4_N"/>
    <property type="match status" value="1"/>
</dbReference>
<accession>A0ABD0PW45</accession>
<comment type="caution">
    <text evidence="3">The sequence shown here is derived from an EMBL/GenBank/DDBJ whole genome shotgun (WGS) entry which is preliminary data.</text>
</comment>
<feature type="compositionally biased region" description="Basic residues" evidence="1">
    <location>
        <begin position="39"/>
        <end position="54"/>
    </location>
</feature>
<evidence type="ECO:0000313" key="3">
    <source>
        <dbReference type="EMBL" id="KAL0178260.1"/>
    </source>
</evidence>
<dbReference type="EMBL" id="JAMKFB020000013">
    <property type="protein sequence ID" value="KAL0178260.1"/>
    <property type="molecule type" value="Genomic_DNA"/>
</dbReference>
<proteinExistence type="predicted"/>
<protein>
    <recommendedName>
        <fullName evidence="2">Mitogen-activated protein kinase kinase kinase N-terminal domain-containing protein</fullName>
    </recommendedName>
</protein>